<keyword evidence="1" id="KW-0378">Hydrolase</keyword>
<proteinExistence type="predicted"/>
<dbReference type="InterPro" id="IPR017495">
    <property type="entry name" value="PuhC"/>
</dbReference>
<dbReference type="NCBIfam" id="TIGR03054">
    <property type="entry name" value="photo_alph_chp1"/>
    <property type="match status" value="1"/>
</dbReference>
<evidence type="ECO:0000313" key="2">
    <source>
        <dbReference type="Proteomes" id="UP000316429"/>
    </source>
</evidence>
<accession>A0A504TWC8</accession>
<evidence type="ECO:0000313" key="1">
    <source>
        <dbReference type="EMBL" id="TPP06784.1"/>
    </source>
</evidence>
<name>A0A504TWC8_9HYPH</name>
<reference evidence="1 2" key="1">
    <citation type="submission" date="2019-06" db="EMBL/GenBank/DDBJ databases">
        <title>Rhizobium sp. CL12 isolated from roots of soybean.</title>
        <authorList>
            <person name="Wang C."/>
        </authorList>
    </citation>
    <scope>NUCLEOTIDE SEQUENCE [LARGE SCALE GENOMIC DNA]</scope>
    <source>
        <strain evidence="1 2">CL12</strain>
    </source>
</reference>
<comment type="caution">
    <text evidence="1">The sequence shown here is derived from an EMBL/GenBank/DDBJ whole genome shotgun (WGS) entry which is preliminary data.</text>
</comment>
<gene>
    <name evidence="1" type="ORF">FJQ55_18800</name>
</gene>
<dbReference type="Proteomes" id="UP000316429">
    <property type="component" value="Unassembled WGS sequence"/>
</dbReference>
<dbReference type="OrthoDB" id="7848123at2"/>
<dbReference type="GO" id="GO:0016787">
    <property type="term" value="F:hydrolase activity"/>
    <property type="evidence" value="ECO:0007669"/>
    <property type="project" value="UniProtKB-KW"/>
</dbReference>
<dbReference type="AlphaFoldDB" id="A0A504TWC8"/>
<protein>
    <submittedName>
        <fullName evidence="1">Phosphonoacetaldehyde hydrolase</fullName>
    </submittedName>
</protein>
<organism evidence="1 2">
    <name type="scientific">Rhizobium glycinendophyticum</name>
    <dbReference type="NCBI Taxonomy" id="2589807"/>
    <lineage>
        <taxon>Bacteria</taxon>
        <taxon>Pseudomonadati</taxon>
        <taxon>Pseudomonadota</taxon>
        <taxon>Alphaproteobacteria</taxon>
        <taxon>Hyphomicrobiales</taxon>
        <taxon>Rhizobiaceae</taxon>
        <taxon>Rhizobium/Agrobacterium group</taxon>
        <taxon>Rhizobium</taxon>
    </lineage>
</organism>
<sequence>MGSASSLGYLSNRKGRAPNRLPTALLVGLLGLLGFTATAVVVGQTTGLGLVKQQLGEPVAVRDLVILRTADDRVVVQDAATSVEIASYGPETGGFVRGSLRAFERMRQVAKVPFDAPYRLIKWEVGPVSLSDTGTGERIYLAAFGRDNVAAFEALLGEQGGKLP</sequence>
<dbReference type="RefSeq" id="WP_140830770.1">
    <property type="nucleotide sequence ID" value="NZ_VFYP01000003.1"/>
</dbReference>
<dbReference type="EMBL" id="VFYP01000003">
    <property type="protein sequence ID" value="TPP06784.1"/>
    <property type="molecule type" value="Genomic_DNA"/>
</dbReference>
<keyword evidence="2" id="KW-1185">Reference proteome</keyword>